<dbReference type="Proteomes" id="UP000272528">
    <property type="component" value="Chromosome"/>
</dbReference>
<dbReference type="RefSeq" id="WP_126013628.1">
    <property type="nucleotide sequence ID" value="NZ_CP034437.1"/>
</dbReference>
<dbReference type="EMBL" id="CP034437">
    <property type="protein sequence ID" value="AZN39256.1"/>
    <property type="molecule type" value="Genomic_DNA"/>
</dbReference>
<evidence type="ECO:0000313" key="3">
    <source>
        <dbReference type="Proteomes" id="UP000272528"/>
    </source>
</evidence>
<keyword evidence="1" id="KW-1133">Transmembrane helix</keyword>
<reference evidence="3" key="1">
    <citation type="submission" date="2018-12" db="EMBL/GenBank/DDBJ databases">
        <title>Genome sequence of Peanibacillus sp.</title>
        <authorList>
            <person name="Subramani G."/>
            <person name="Srinivasan S."/>
            <person name="Kim M.K."/>
        </authorList>
    </citation>
    <scope>NUCLEOTIDE SEQUENCE [LARGE SCALE GENOMIC DNA]</scope>
    <source>
        <strain evidence="3">18JY67-1</strain>
    </source>
</reference>
<sequence length="163" mass="17791">MMRERGLMAFIILILLGCAFYGGYLVGNDSSGGQSEKQAPTVQSQWIKEGKPPIPAVSVDGVPMKVKLSSYSWCEPTGSDTASCQSVDASIAQMEPVVAKGGSLINIEAPERIKELTLINMSKGFTGDSYYVPKAKGIYQYSIHCERFLDQGQAEYYFAVEVE</sequence>
<dbReference type="AlphaFoldDB" id="A0A3Q8X3C9"/>
<evidence type="ECO:0000256" key="1">
    <source>
        <dbReference type="SAM" id="Phobius"/>
    </source>
</evidence>
<name>A0A3Q8X3C9_9BACL</name>
<keyword evidence="1" id="KW-0812">Transmembrane</keyword>
<feature type="transmembrane region" description="Helical" evidence="1">
    <location>
        <begin position="7"/>
        <end position="27"/>
    </location>
</feature>
<keyword evidence="3" id="KW-1185">Reference proteome</keyword>
<evidence type="ECO:0000313" key="2">
    <source>
        <dbReference type="EMBL" id="AZN39256.1"/>
    </source>
</evidence>
<organism evidence="2 3">
    <name type="scientific">Paenibacillus albus</name>
    <dbReference type="NCBI Taxonomy" id="2495582"/>
    <lineage>
        <taxon>Bacteria</taxon>
        <taxon>Bacillati</taxon>
        <taxon>Bacillota</taxon>
        <taxon>Bacilli</taxon>
        <taxon>Bacillales</taxon>
        <taxon>Paenibacillaceae</taxon>
        <taxon>Paenibacillus</taxon>
    </lineage>
</organism>
<gene>
    <name evidence="2" type="ORF">EJC50_05940</name>
</gene>
<dbReference type="OrthoDB" id="1797983at2"/>
<dbReference type="PROSITE" id="PS51257">
    <property type="entry name" value="PROKAR_LIPOPROTEIN"/>
    <property type="match status" value="1"/>
</dbReference>
<dbReference type="KEGG" id="palb:EJC50_05940"/>
<accession>A0A3Q8X3C9</accession>
<keyword evidence="1" id="KW-0472">Membrane</keyword>
<proteinExistence type="predicted"/>
<protein>
    <submittedName>
        <fullName evidence="2">Uncharacterized protein</fullName>
    </submittedName>
</protein>